<gene>
    <name evidence="3" type="ORF">N7472_003812</name>
</gene>
<evidence type="ECO:0000256" key="2">
    <source>
        <dbReference type="SAM" id="Phobius"/>
    </source>
</evidence>
<name>A0A9W9T2S7_9EURO</name>
<feature type="compositionally biased region" description="Polar residues" evidence="1">
    <location>
        <begin position="58"/>
        <end position="68"/>
    </location>
</feature>
<proteinExistence type="predicted"/>
<organism evidence="3 4">
    <name type="scientific">Penicillium cf. griseofulvum</name>
    <dbReference type="NCBI Taxonomy" id="2972120"/>
    <lineage>
        <taxon>Eukaryota</taxon>
        <taxon>Fungi</taxon>
        <taxon>Dikarya</taxon>
        <taxon>Ascomycota</taxon>
        <taxon>Pezizomycotina</taxon>
        <taxon>Eurotiomycetes</taxon>
        <taxon>Eurotiomycetidae</taxon>
        <taxon>Eurotiales</taxon>
        <taxon>Aspergillaceae</taxon>
        <taxon>Penicillium</taxon>
    </lineage>
</organism>
<feature type="compositionally biased region" description="Polar residues" evidence="1">
    <location>
        <begin position="78"/>
        <end position="118"/>
    </location>
</feature>
<accession>A0A9W9T2S7</accession>
<evidence type="ECO:0000313" key="4">
    <source>
        <dbReference type="Proteomes" id="UP001150879"/>
    </source>
</evidence>
<keyword evidence="2" id="KW-0812">Transmembrane</keyword>
<comment type="caution">
    <text evidence="3">The sequence shown here is derived from an EMBL/GenBank/DDBJ whole genome shotgun (WGS) entry which is preliminary data.</text>
</comment>
<feature type="transmembrane region" description="Helical" evidence="2">
    <location>
        <begin position="131"/>
        <end position="152"/>
    </location>
</feature>
<keyword evidence="4" id="KW-1185">Reference proteome</keyword>
<evidence type="ECO:0008006" key="5">
    <source>
        <dbReference type="Google" id="ProtNLM"/>
    </source>
</evidence>
<dbReference type="Proteomes" id="UP001150879">
    <property type="component" value="Unassembled WGS sequence"/>
</dbReference>
<reference evidence="3" key="2">
    <citation type="journal article" date="2023" name="IMA Fungus">
        <title>Comparative genomic study of the Penicillium genus elucidates a diverse pangenome and 15 lateral gene transfer events.</title>
        <authorList>
            <person name="Petersen C."/>
            <person name="Sorensen T."/>
            <person name="Nielsen M.R."/>
            <person name="Sondergaard T.E."/>
            <person name="Sorensen J.L."/>
            <person name="Fitzpatrick D.A."/>
            <person name="Frisvad J.C."/>
            <person name="Nielsen K.L."/>
        </authorList>
    </citation>
    <scope>NUCLEOTIDE SEQUENCE</scope>
    <source>
        <strain evidence="3">IBT 16849</strain>
    </source>
</reference>
<feature type="region of interest" description="Disordered" evidence="1">
    <location>
        <begin position="52"/>
        <end position="123"/>
    </location>
</feature>
<dbReference type="AlphaFoldDB" id="A0A9W9T2S7"/>
<sequence>MEEAPDYTTDDLNITSGTYTIETSFPLADIYLLRFIYGNNACETGPSDITISELPKNASDTSSSTSLVEPTPRPSVLTPLSTGSARGSATGTNSLAQEANSSSGSEAVATATESPKTNENNDDGLNTVAKVGIGIGCSAAAIIGMLGLFILYRFKKKSKIIPEQSSIPPSDVVIKMELDGSSAARRVFEMHGKHEAANLPELPSHPFVSSELPG</sequence>
<evidence type="ECO:0000256" key="1">
    <source>
        <dbReference type="SAM" id="MobiDB-lite"/>
    </source>
</evidence>
<keyword evidence="2" id="KW-0472">Membrane</keyword>
<reference evidence="3" key="1">
    <citation type="submission" date="2022-11" db="EMBL/GenBank/DDBJ databases">
        <authorList>
            <person name="Petersen C."/>
        </authorList>
    </citation>
    <scope>NUCLEOTIDE SEQUENCE</scope>
    <source>
        <strain evidence="3">IBT 16849</strain>
    </source>
</reference>
<evidence type="ECO:0000313" key="3">
    <source>
        <dbReference type="EMBL" id="KAJ5207364.1"/>
    </source>
</evidence>
<protein>
    <recommendedName>
        <fullName evidence="5">Mid2 domain-containing protein</fullName>
    </recommendedName>
</protein>
<dbReference type="OrthoDB" id="4332412at2759"/>
<keyword evidence="2" id="KW-1133">Transmembrane helix</keyword>
<dbReference type="EMBL" id="JAPQKP010000002">
    <property type="protein sequence ID" value="KAJ5207364.1"/>
    <property type="molecule type" value="Genomic_DNA"/>
</dbReference>